<accession>A0A7I8VEB3</accession>
<dbReference type="Gene3D" id="1.25.40.10">
    <property type="entry name" value="Tetratricopeptide repeat domain"/>
    <property type="match status" value="2"/>
</dbReference>
<feature type="compositionally biased region" description="Polar residues" evidence="4">
    <location>
        <begin position="1303"/>
        <end position="1322"/>
    </location>
</feature>
<protein>
    <recommendedName>
        <fullName evidence="2">Outer dynein arm-docking complex subunit 4</fullName>
    </recommendedName>
    <alternativeName>
        <fullName evidence="3">Tetratricopeptide repeat protein 25</fullName>
    </alternativeName>
</protein>
<evidence type="ECO:0000313" key="6">
    <source>
        <dbReference type="Proteomes" id="UP000549394"/>
    </source>
</evidence>
<feature type="region of interest" description="Disordered" evidence="4">
    <location>
        <begin position="1769"/>
        <end position="1818"/>
    </location>
</feature>
<feature type="compositionally biased region" description="Polar residues" evidence="4">
    <location>
        <begin position="1396"/>
        <end position="1418"/>
    </location>
</feature>
<dbReference type="InterPro" id="IPR040111">
    <property type="entry name" value="ODAD4"/>
</dbReference>
<evidence type="ECO:0000256" key="3">
    <source>
        <dbReference type="ARBA" id="ARBA00034143"/>
    </source>
</evidence>
<feature type="compositionally biased region" description="Basic and acidic residues" evidence="4">
    <location>
        <begin position="1629"/>
        <end position="1647"/>
    </location>
</feature>
<keyword evidence="6" id="KW-1185">Reference proteome</keyword>
<dbReference type="InterPro" id="IPR019734">
    <property type="entry name" value="TPR_rpt"/>
</dbReference>
<feature type="compositionally biased region" description="Basic and acidic residues" evidence="4">
    <location>
        <begin position="1143"/>
        <end position="1156"/>
    </location>
</feature>
<evidence type="ECO:0000256" key="1">
    <source>
        <dbReference type="ARBA" id="ARBA00004430"/>
    </source>
</evidence>
<dbReference type="SMART" id="SM00028">
    <property type="entry name" value="TPR"/>
    <property type="match status" value="3"/>
</dbReference>
<dbReference type="OrthoDB" id="10268002at2759"/>
<feature type="compositionally biased region" description="Polar residues" evidence="4">
    <location>
        <begin position="1679"/>
        <end position="1700"/>
    </location>
</feature>
<dbReference type="InterPro" id="IPR011990">
    <property type="entry name" value="TPR-like_helical_dom_sf"/>
</dbReference>
<feature type="compositionally biased region" description="Polar residues" evidence="4">
    <location>
        <begin position="1374"/>
        <end position="1388"/>
    </location>
</feature>
<sequence>MITKLMEELNCDRLFFENLVSRCDMHTESGRKTYNAICDALDYMDKKRGFWQQSKPLYVRCWEVEGKNGPKIGDDDKMRQASDGQIRFIENEIEKMSYDLNNSKPTDCLQRGFRLLETTKDSNLSSNIINELLSTVHSFIGLSYFDLKQFNGALKHHQKDLELSTQINHKKNTSRAMDNLGQVYARMKKYKKAIQIFGSKEGYRKTPLEAAWLYHEMGRCYLELDKYEIALTYARKSVGAAIKCNDLSWNMYSAILVGECEVCLGRLEKALESFRIAFDCAYRIGNQKSIVLIRNAIRKIQKQIEFEADINNSKIDKIQPKKKSLIRNGKFTEYDEMQKLSEITFDIIFVILEKFFKEFYLIRKERNVIKTDIVKEMTNYIQQVAQFRNEYRKHKFFSDIASSLGEFIRKYAQDLLQKGSGKLLDNIFGIITGIINDIKDLQPTDERNSKQLKKLALETISLALQYATQSINTNRKQDICNKIYKIILSYGKPGSRPMYTKSLGTAEYNDCINSTAKDIVDEIFREVTGTLHDSNILDLILHCFNILSDILKNIVKQMEDAYDPIVLQMEENPGSSDLAKILLLKIAKNTFTWKITDDIPSNTKQCLEKISKSVIDDLPEIVNQIITSSDAETYSLISQEVARNIAEFLLKDVCTNLSKADKKTKNSNDQICLIKEFYKTVIMRMVNELFNCLEIESDNVHAEIYRDLSFRILHEMDKCLCSIKAFCGLDDNDYREIIIDIISDTLQEVLKVAKEDSAKGVPVSVAKHGILLQDISSAILHSLLDRVRQEFFEDDKSNVESVQKLCQDIVFKVLLQSARKLGKLSEADDKSQEFKIHSSLKRTLILWKKSIKQELSTCSKDVEQLLLGEKEQISKIKPMDDVIKRKKSDITKRKQSVEKSNVHLKKKLSKENFEGQKIRMSTDKVIKDYKGHMAPPFAKSKEKKSPEKRVSIKEKDNRKSKEVHKTKSPEEKKERHASGHSVGSTRISKSASKSDPNLKKDENLKKETKLEDSENFKLSHHDLSKEEIKQTEDKQETSLAELFKKGSDESRKFKMSDVDKPGLELEMEEMAYLKDIGKRVSIKSSHSSRTLAEKRNSGTDEGAARTSKIEATDLNTAHSLSTKKSARGILSPELDQVTSSPSKIKDKAGSLDETKSKTPTIYKIESNVYPNEIELTIKQENLAELSKKHETPVKRFKQTAKTIIKQIETKKHDEINLQREKSISSGKRSKKLSKSPIKLSIDKSEKKSDSKKTYTCSPKSLIKENDKLSSSKKDGRKSSTRTEHSKKISLKDTIETMDKKSSKNLSLQISKQEEGASSNRSPESIKHAESTISPSGKSPKSNKNEVPLKIIKSKPSSEQLKLLSSVKPIEETGTGLTDQNILISTEQSPFWEMRTSDFNTPEEITSTASSSENVNHSKINYPIESVKALDEQPINESQNSDDPQFELSKSPREPLDPKINQKTPSRTSIEESNKSLSNKSRDYLQTSFRDSPVDSNQQSTERHISEEKHTKESSVDHSKGVEEYTGILSSGSGRAWSKFSEEASSTTKDQIGSLPSQCSSPKYSVKEINETSEKDIKLHSIKEVVKDSEPAASKKDEDMMVVPYENIESLKQDATQSSVDREFVKSIKEVESSQQKAELKSDGHETYSTDLDNVNRKVIPSPNIKLSSNSKTTTEENIETQSKKSLATESAIDTSPRPSLASITVTREEYKQSIKTSSVDSGEIIESPLVLKKKSPIDISEELRLERSSRTSPIQFTTEIDTVEEEKDLNKHLNQSEKINTSGHLNKKGLKKKGNSDEDRISDIPKSTGMSKEKKKRKLGSAKAVWLQKIAKVESNNDGAICARGALGRKSNLKKKPEIEIHSDSNNLTPDISDISKTSTSKRPVQNSKVLDIKKEAKITTQYKTFPGMSKADELKDSCERVGRKLLERKRIYDRYAESETGSERTADVVENFQCNNETDYFNSEILKFDSSSSYILSKKINILGANSAASRTNITYPSKNTSLISIAGSDSGLNQGGLSVKYTAGQVIGSNSSANTTQSDCTDGRKQVIKLGPTVDDSSSDTSCSCLYDKYSDETFNTDLIEDEALFTSSDSNYDYSSSNNPIFRCYELHSLHDSSEKSITRNLSETSENTPYDNLFV</sequence>
<gene>
    <name evidence="5" type="ORF">DGYR_LOCUS3351</name>
</gene>
<feature type="region of interest" description="Disordered" evidence="4">
    <location>
        <begin position="1858"/>
        <end position="1883"/>
    </location>
</feature>
<feature type="compositionally biased region" description="Polar residues" evidence="4">
    <location>
        <begin position="1113"/>
        <end position="1123"/>
    </location>
</feature>
<dbReference type="SUPFAM" id="SSF48452">
    <property type="entry name" value="TPR-like"/>
    <property type="match status" value="1"/>
</dbReference>
<feature type="compositionally biased region" description="Basic and acidic residues" evidence="4">
    <location>
        <begin position="996"/>
        <end position="1036"/>
    </location>
</feature>
<feature type="compositionally biased region" description="Basic and acidic residues" evidence="4">
    <location>
        <begin position="1261"/>
        <end position="1301"/>
    </location>
</feature>
<evidence type="ECO:0000256" key="2">
    <source>
        <dbReference type="ARBA" id="ARBA00034139"/>
    </source>
</evidence>
<comment type="caution">
    <text evidence="5">The sequence shown here is derived from an EMBL/GenBank/DDBJ whole genome shotgun (WGS) entry which is preliminary data.</text>
</comment>
<dbReference type="GO" id="GO:0005930">
    <property type="term" value="C:axoneme"/>
    <property type="evidence" value="ECO:0007669"/>
    <property type="project" value="UniProtKB-SubCell"/>
</dbReference>
<feature type="compositionally biased region" description="Polar residues" evidence="4">
    <location>
        <begin position="1474"/>
        <end position="1499"/>
    </location>
</feature>
<feature type="compositionally biased region" description="Basic and acidic residues" evidence="4">
    <location>
        <begin position="1794"/>
        <end position="1803"/>
    </location>
</feature>
<feature type="compositionally biased region" description="Basic and acidic residues" evidence="4">
    <location>
        <begin position="939"/>
        <end position="977"/>
    </location>
</feature>
<comment type="subcellular location">
    <subcellularLocation>
        <location evidence="1">Cytoplasm</location>
        <location evidence="1">Cytoskeleton</location>
        <location evidence="1">Cilium axoneme</location>
    </subcellularLocation>
</comment>
<feature type="compositionally biased region" description="Basic and acidic residues" evidence="4">
    <location>
        <begin position="1500"/>
        <end position="1522"/>
    </location>
</feature>
<evidence type="ECO:0000256" key="4">
    <source>
        <dbReference type="SAM" id="MobiDB-lite"/>
    </source>
</evidence>
<feature type="region of interest" description="Disordered" evidence="4">
    <location>
        <begin position="1539"/>
        <end position="1564"/>
    </location>
</feature>
<feature type="region of interest" description="Disordered" evidence="4">
    <location>
        <begin position="1207"/>
        <end position="1522"/>
    </location>
</feature>
<feature type="compositionally biased region" description="Basic and acidic residues" evidence="4">
    <location>
        <begin position="1207"/>
        <end position="1222"/>
    </location>
</feature>
<dbReference type="Pfam" id="PF13424">
    <property type="entry name" value="TPR_12"/>
    <property type="match status" value="1"/>
</dbReference>
<feature type="region of interest" description="Disordered" evidence="4">
    <location>
        <begin position="933"/>
        <end position="1036"/>
    </location>
</feature>
<dbReference type="Proteomes" id="UP000549394">
    <property type="component" value="Unassembled WGS sequence"/>
</dbReference>
<feature type="compositionally biased region" description="Polar residues" evidence="4">
    <location>
        <begin position="1542"/>
        <end position="1562"/>
    </location>
</feature>
<feature type="compositionally biased region" description="Basic and acidic residues" evidence="4">
    <location>
        <begin position="1240"/>
        <end position="1252"/>
    </location>
</feature>
<reference evidence="5 6" key="1">
    <citation type="submission" date="2020-08" db="EMBL/GenBank/DDBJ databases">
        <authorList>
            <person name="Hejnol A."/>
        </authorList>
    </citation>
    <scope>NUCLEOTIDE SEQUENCE [LARGE SCALE GENOMIC DNA]</scope>
</reference>
<feature type="compositionally biased region" description="Polar residues" evidence="4">
    <location>
        <begin position="981"/>
        <end position="995"/>
    </location>
</feature>
<feature type="region of interest" description="Disordered" evidence="4">
    <location>
        <begin position="1083"/>
        <end position="1157"/>
    </location>
</feature>
<name>A0A7I8VEB3_9ANNE</name>
<evidence type="ECO:0000313" key="5">
    <source>
        <dbReference type="EMBL" id="CAD5114516.1"/>
    </source>
</evidence>
<feature type="compositionally biased region" description="Polar residues" evidence="4">
    <location>
        <begin position="1864"/>
        <end position="1883"/>
    </location>
</feature>
<feature type="region of interest" description="Disordered" evidence="4">
    <location>
        <begin position="1629"/>
        <end position="1700"/>
    </location>
</feature>
<dbReference type="EMBL" id="CAJFCJ010000005">
    <property type="protein sequence ID" value="CAD5114516.1"/>
    <property type="molecule type" value="Genomic_DNA"/>
</dbReference>
<proteinExistence type="predicted"/>
<dbReference type="PANTHER" id="PTHR23040">
    <property type="match status" value="1"/>
</dbReference>
<organism evidence="5 6">
    <name type="scientific">Dimorphilus gyrociliatus</name>
    <dbReference type="NCBI Taxonomy" id="2664684"/>
    <lineage>
        <taxon>Eukaryota</taxon>
        <taxon>Metazoa</taxon>
        <taxon>Spiralia</taxon>
        <taxon>Lophotrochozoa</taxon>
        <taxon>Annelida</taxon>
        <taxon>Polychaeta</taxon>
        <taxon>Polychaeta incertae sedis</taxon>
        <taxon>Dinophilidae</taxon>
        <taxon>Dimorphilus</taxon>
    </lineage>
</organism>